<evidence type="ECO:0000313" key="5">
    <source>
        <dbReference type="Proteomes" id="UP000466997"/>
    </source>
</evidence>
<dbReference type="NCBIfam" id="NF009682">
    <property type="entry name" value="PRK13203.1"/>
    <property type="match status" value="1"/>
</dbReference>
<dbReference type="CDD" id="cd00407">
    <property type="entry name" value="Urease_beta"/>
    <property type="match status" value="1"/>
</dbReference>
<name>A0A7I7JKR4_9MYCO</name>
<accession>A0A7I7JKR4</accession>
<keyword evidence="3" id="KW-0963">Cytoplasm</keyword>
<dbReference type="GO" id="GO:0035550">
    <property type="term" value="C:urease complex"/>
    <property type="evidence" value="ECO:0007669"/>
    <property type="project" value="InterPro"/>
</dbReference>
<reference evidence="4 5" key="1">
    <citation type="journal article" date="2019" name="Emerg. Microbes Infect.">
        <title>Comprehensive subspecies identification of 175 nontuberculous mycobacteria species based on 7547 genomic profiles.</title>
        <authorList>
            <person name="Matsumoto Y."/>
            <person name="Kinjo T."/>
            <person name="Motooka D."/>
            <person name="Nabeya D."/>
            <person name="Jung N."/>
            <person name="Uechi K."/>
            <person name="Horii T."/>
            <person name="Iida T."/>
            <person name="Fujita J."/>
            <person name="Nakamura S."/>
        </authorList>
    </citation>
    <scope>NUCLEOTIDE SEQUENCE [LARGE SCALE GENOMIC DNA]</scope>
    <source>
        <strain evidence="4 5">JCM 6391</strain>
    </source>
</reference>
<comment type="pathway">
    <text evidence="3">Nitrogen metabolism; urea degradation; CO(2) and NH(3) from urea (urease route): step 1/1.</text>
</comment>
<evidence type="ECO:0000313" key="4">
    <source>
        <dbReference type="EMBL" id="BBX12467.1"/>
    </source>
</evidence>
<protein>
    <recommendedName>
        <fullName evidence="3">Urease subunit beta</fullName>
        <ecNumber evidence="3">3.5.1.5</ecNumber>
    </recommendedName>
    <alternativeName>
        <fullName evidence="3">Urea amidohydrolase subunit beta</fullName>
    </alternativeName>
</protein>
<comment type="catalytic activity">
    <reaction evidence="2 3">
        <text>urea + 2 H2O + H(+) = hydrogencarbonate + 2 NH4(+)</text>
        <dbReference type="Rhea" id="RHEA:20557"/>
        <dbReference type="ChEBI" id="CHEBI:15377"/>
        <dbReference type="ChEBI" id="CHEBI:15378"/>
        <dbReference type="ChEBI" id="CHEBI:16199"/>
        <dbReference type="ChEBI" id="CHEBI:17544"/>
        <dbReference type="ChEBI" id="CHEBI:28938"/>
        <dbReference type="EC" id="3.5.1.5"/>
    </reaction>
</comment>
<comment type="subunit">
    <text evidence="3">Heterotrimer of UreA (gamma), UreB (beta) and UreC (alpha) subunits. Three heterotrimers associate to form the active enzyme.</text>
</comment>
<keyword evidence="1 3" id="KW-0378">Hydrolase</keyword>
<dbReference type="Pfam" id="PF00699">
    <property type="entry name" value="Urease_beta"/>
    <property type="match status" value="1"/>
</dbReference>
<dbReference type="HAMAP" id="MF_01954">
    <property type="entry name" value="Urease_beta"/>
    <property type="match status" value="1"/>
</dbReference>
<sequence length="130" mass="14420">MIPGEWFIADDPVEINAGRPTIRMAVRNTGDRPIQVGSHYHFFEVNKVLEFDRRQALGKRLDIASGQAIRFEPREAKDVELVDFGGMGRITGFSRLVEGTVSNPAVAEQALRRAADLGYRGLPTDPEEAP</sequence>
<evidence type="ECO:0000256" key="3">
    <source>
        <dbReference type="HAMAP-Rule" id="MF_01954"/>
    </source>
</evidence>
<gene>
    <name evidence="3" type="primary">ureB</name>
    <name evidence="4" type="ORF">MNVM_15480</name>
</gene>
<dbReference type="KEGG" id="mnm:MNVM_15480"/>
<dbReference type="UniPathway" id="UPA00258">
    <property type="reaction ID" value="UER00370"/>
</dbReference>
<comment type="subcellular location">
    <subcellularLocation>
        <location evidence="3">Cytoplasm</location>
    </subcellularLocation>
</comment>
<dbReference type="Gene3D" id="2.10.150.10">
    <property type="entry name" value="Urease, beta subunit"/>
    <property type="match status" value="1"/>
</dbReference>
<keyword evidence="5" id="KW-1185">Reference proteome</keyword>
<dbReference type="GO" id="GO:0009039">
    <property type="term" value="F:urease activity"/>
    <property type="evidence" value="ECO:0007669"/>
    <property type="project" value="UniProtKB-UniRule"/>
</dbReference>
<organism evidence="4 5">
    <name type="scientific">Mycobacterium novum</name>
    <dbReference type="NCBI Taxonomy" id="2492438"/>
    <lineage>
        <taxon>Bacteria</taxon>
        <taxon>Bacillati</taxon>
        <taxon>Actinomycetota</taxon>
        <taxon>Actinomycetes</taxon>
        <taxon>Mycobacteriales</taxon>
        <taxon>Mycobacteriaceae</taxon>
        <taxon>Mycobacterium</taxon>
    </lineage>
</organism>
<dbReference type="PANTHER" id="PTHR33569:SF1">
    <property type="entry name" value="UREASE"/>
    <property type="match status" value="1"/>
</dbReference>
<proteinExistence type="inferred from homology"/>
<evidence type="ECO:0000256" key="2">
    <source>
        <dbReference type="ARBA" id="ARBA00047778"/>
    </source>
</evidence>
<dbReference type="EC" id="3.5.1.5" evidence="3"/>
<dbReference type="GO" id="GO:0043419">
    <property type="term" value="P:urea catabolic process"/>
    <property type="evidence" value="ECO:0007669"/>
    <property type="project" value="UniProtKB-UniRule"/>
</dbReference>
<dbReference type="FunFam" id="2.10.150.10:FF:000001">
    <property type="entry name" value="Urease subunit beta"/>
    <property type="match status" value="1"/>
</dbReference>
<dbReference type="RefSeq" id="WP_013827217.1">
    <property type="nucleotide sequence ID" value="NZ_AP022562.1"/>
</dbReference>
<comment type="similarity">
    <text evidence="3">Belongs to the urease beta subunit family.</text>
</comment>
<dbReference type="Proteomes" id="UP000466997">
    <property type="component" value="Chromosome"/>
</dbReference>
<dbReference type="SUPFAM" id="SSF51278">
    <property type="entry name" value="Urease, beta-subunit"/>
    <property type="match status" value="1"/>
</dbReference>
<dbReference type="InterPro" id="IPR002019">
    <property type="entry name" value="Urease_beta-like"/>
</dbReference>
<dbReference type="NCBIfam" id="TIGR00192">
    <property type="entry name" value="urease_beta"/>
    <property type="match status" value="1"/>
</dbReference>
<dbReference type="AlphaFoldDB" id="A0A7I7JKR4"/>
<dbReference type="PANTHER" id="PTHR33569">
    <property type="entry name" value="UREASE"/>
    <property type="match status" value="1"/>
</dbReference>
<dbReference type="InterPro" id="IPR050069">
    <property type="entry name" value="Urease_subunit"/>
</dbReference>
<evidence type="ECO:0000256" key="1">
    <source>
        <dbReference type="ARBA" id="ARBA00022801"/>
    </source>
</evidence>
<dbReference type="InterPro" id="IPR036461">
    <property type="entry name" value="Urease_betasu_sf"/>
</dbReference>
<dbReference type="EMBL" id="AP022562">
    <property type="protein sequence ID" value="BBX12467.1"/>
    <property type="molecule type" value="Genomic_DNA"/>
</dbReference>